<dbReference type="EMBL" id="JACSOD020000337">
    <property type="protein sequence ID" value="MBM6497959.1"/>
    <property type="molecule type" value="Genomic_DNA"/>
</dbReference>
<proteinExistence type="predicted"/>
<dbReference type="InterPro" id="IPR045990">
    <property type="entry name" value="DUF5946"/>
</dbReference>
<reference evidence="1 2" key="1">
    <citation type="submission" date="2021-02" db="EMBL/GenBank/DDBJ databases">
        <authorList>
            <person name="Jung H.S."/>
            <person name="Chun B.H."/>
            <person name="Jeon C.O."/>
        </authorList>
    </citation>
    <scope>NUCLEOTIDE SEQUENCE [LARGE SCALE GENOMIC DNA]</scope>
    <source>
        <strain evidence="1 2">LMG 25203</strain>
    </source>
</reference>
<keyword evidence="2" id="KW-1185">Reference proteome</keyword>
<accession>A0ABS2CSM2</accession>
<dbReference type="Pfam" id="PF19371">
    <property type="entry name" value="DUF5946"/>
    <property type="match status" value="1"/>
</dbReference>
<evidence type="ECO:0000313" key="2">
    <source>
        <dbReference type="Proteomes" id="UP000759529"/>
    </source>
</evidence>
<name>A0ABS2CSM2_9FLAO</name>
<evidence type="ECO:0000313" key="1">
    <source>
        <dbReference type="EMBL" id="MBM6497959.1"/>
    </source>
</evidence>
<sequence>MQDFIDQANKNGVILLDKGRCQFCGADYQKGIFDCMDNYNNGLQLLDFNNSEHHISRFLSVDAHALQHPEIHGQWSNHFHLTRLNLILDKKQTWDYKKSPLLSDFLNDYKQNRPNEFLVVPKPLDRGEITAKDLTKATTVDECIELIKKWADEVYYSWNSSHSIVSQIADGFLDNNYYGKTQGRKTTNR</sequence>
<gene>
    <name evidence="1" type="ORF">H9X54_001395</name>
</gene>
<dbReference type="RefSeq" id="WP_187657226.1">
    <property type="nucleotide sequence ID" value="NZ_JACSOD020000337.1"/>
</dbReference>
<dbReference type="Proteomes" id="UP000759529">
    <property type="component" value="Unassembled WGS sequence"/>
</dbReference>
<comment type="caution">
    <text evidence="1">The sequence shown here is derived from an EMBL/GenBank/DDBJ whole genome shotgun (WGS) entry which is preliminary data.</text>
</comment>
<organism evidence="1 2">
    <name type="scientific">Flavobacterium macrobrachii</name>
    <dbReference type="NCBI Taxonomy" id="591204"/>
    <lineage>
        <taxon>Bacteria</taxon>
        <taxon>Pseudomonadati</taxon>
        <taxon>Bacteroidota</taxon>
        <taxon>Flavobacteriia</taxon>
        <taxon>Flavobacteriales</taxon>
        <taxon>Flavobacteriaceae</taxon>
        <taxon>Flavobacterium</taxon>
    </lineage>
</organism>
<protein>
    <submittedName>
        <fullName evidence="1">Uncharacterized protein</fullName>
    </submittedName>
</protein>